<evidence type="ECO:0000256" key="1">
    <source>
        <dbReference type="SAM" id="MobiDB-lite"/>
    </source>
</evidence>
<dbReference type="EMBL" id="GGFJ01012687">
    <property type="protein sequence ID" value="MBW61828.1"/>
    <property type="molecule type" value="Transcribed_RNA"/>
</dbReference>
<evidence type="ECO:0000313" key="3">
    <source>
        <dbReference type="EMBL" id="MBW61828.1"/>
    </source>
</evidence>
<sequence>MSPSGSRRKVFPVPTVFFLVLFSKSGQSMASSRRLSPGWLDGDIDVKPFAVIILSLREATQNGPRGNDFQSNYRAATVSNRRTERNGTQRNVATPSR</sequence>
<proteinExistence type="predicted"/>
<feature type="chain" id="PRO_5014888948" evidence="2">
    <location>
        <begin position="31"/>
        <end position="97"/>
    </location>
</feature>
<feature type="region of interest" description="Disordered" evidence="1">
    <location>
        <begin position="61"/>
        <end position="97"/>
    </location>
</feature>
<feature type="compositionally biased region" description="Polar residues" evidence="1">
    <location>
        <begin position="61"/>
        <end position="80"/>
    </location>
</feature>
<feature type="compositionally biased region" description="Polar residues" evidence="1">
    <location>
        <begin position="88"/>
        <end position="97"/>
    </location>
</feature>
<evidence type="ECO:0000256" key="2">
    <source>
        <dbReference type="SAM" id="SignalP"/>
    </source>
</evidence>
<feature type="signal peptide" evidence="2">
    <location>
        <begin position="1"/>
        <end position="30"/>
    </location>
</feature>
<accession>A0A2M4CA46</accession>
<protein>
    <submittedName>
        <fullName evidence="3">Putative secreted protein</fullName>
    </submittedName>
</protein>
<reference evidence="3" key="1">
    <citation type="submission" date="2018-01" db="EMBL/GenBank/DDBJ databases">
        <title>An insight into the sialome of Amazonian anophelines.</title>
        <authorList>
            <person name="Ribeiro J.M."/>
            <person name="Scarpassa V."/>
            <person name="Calvo E."/>
        </authorList>
    </citation>
    <scope>NUCLEOTIDE SEQUENCE</scope>
    <source>
        <tissue evidence="3">Salivary glands</tissue>
    </source>
</reference>
<name>A0A2M4CA46_9DIPT</name>
<keyword evidence="2" id="KW-0732">Signal</keyword>
<dbReference type="AlphaFoldDB" id="A0A2M4CA46"/>
<organism evidence="3">
    <name type="scientific">Anopheles marajoara</name>
    <dbReference type="NCBI Taxonomy" id="58244"/>
    <lineage>
        <taxon>Eukaryota</taxon>
        <taxon>Metazoa</taxon>
        <taxon>Ecdysozoa</taxon>
        <taxon>Arthropoda</taxon>
        <taxon>Hexapoda</taxon>
        <taxon>Insecta</taxon>
        <taxon>Pterygota</taxon>
        <taxon>Neoptera</taxon>
        <taxon>Endopterygota</taxon>
        <taxon>Diptera</taxon>
        <taxon>Nematocera</taxon>
        <taxon>Culicoidea</taxon>
        <taxon>Culicidae</taxon>
        <taxon>Anophelinae</taxon>
        <taxon>Anopheles</taxon>
    </lineage>
</organism>